<dbReference type="GO" id="GO:0003677">
    <property type="term" value="F:DNA binding"/>
    <property type="evidence" value="ECO:0007669"/>
    <property type="project" value="UniProtKB-KW"/>
</dbReference>
<dbReference type="CDD" id="cd12148">
    <property type="entry name" value="fungal_TF_MHR"/>
    <property type="match status" value="1"/>
</dbReference>
<evidence type="ECO:0000313" key="8">
    <source>
        <dbReference type="EMBL" id="ETS87750.1"/>
    </source>
</evidence>
<name>W3XP74_PESFW</name>
<evidence type="ECO:0000313" key="9">
    <source>
        <dbReference type="Proteomes" id="UP000030651"/>
    </source>
</evidence>
<dbReference type="AlphaFoldDB" id="W3XP74"/>
<dbReference type="OMA" id="RGMMSAG"/>
<dbReference type="GO" id="GO:0000981">
    <property type="term" value="F:DNA-binding transcription factor activity, RNA polymerase II-specific"/>
    <property type="evidence" value="ECO:0007669"/>
    <property type="project" value="InterPro"/>
</dbReference>
<keyword evidence="4" id="KW-0238">DNA-binding</keyword>
<proteinExistence type="predicted"/>
<sequence>MPPVSAEPMPDTGHTITTSEGLLSPIDSHLLPVLANFTGCPEDPYSNFIYPTAESLLRPAFLTPLVCSDLDQLYFDRVHVFAPFLHKVRYFSWSKEVDKPKARLGLQYAMWTLTACFSSQFHMIQHSLYTSTRRLLDSIEIESHDNSVMGLEQAQAWLLLSIYEMISEQFRRAMISAGRAFRLVHLMRLFEVDRQLPLGFQGDWVDKESLRRTFWVAYIIDRFTSIADGLPMTFDEKEIGTLLPAPESHFMSGQPIDMCYPSDIIGGIDAIKPLMGVEIGPFAESAIMATVCGRVVNLRRQLMNEYGGQSLPPSFYRQHQSVNSILSNRLQIISRQVDSSQEHPNPILIFLALSAYMSIFLLCETIEAKQMSPETPESAFDSSEQRSLDSTDKLGRLITLLPQLNDFEVHPFTPIPLVLSYKFCISHAGMEESYAGLLPLITSALQGLTHVNGLARYFLKILDD</sequence>
<gene>
    <name evidence="8" type="ORF">PFICI_01578</name>
</gene>
<dbReference type="GO" id="GO:0005634">
    <property type="term" value="C:nucleus"/>
    <property type="evidence" value="ECO:0007669"/>
    <property type="project" value="UniProtKB-SubCell"/>
</dbReference>
<dbReference type="InParanoid" id="W3XP74"/>
<keyword evidence="2" id="KW-0479">Metal-binding</keyword>
<dbReference type="eggNOG" id="ENOG502SH49">
    <property type="taxonomic scope" value="Eukaryota"/>
</dbReference>
<evidence type="ECO:0000256" key="1">
    <source>
        <dbReference type="ARBA" id="ARBA00004123"/>
    </source>
</evidence>
<dbReference type="GO" id="GO:0008270">
    <property type="term" value="F:zinc ion binding"/>
    <property type="evidence" value="ECO:0007669"/>
    <property type="project" value="InterPro"/>
</dbReference>
<evidence type="ECO:0000256" key="5">
    <source>
        <dbReference type="ARBA" id="ARBA00023163"/>
    </source>
</evidence>
<keyword evidence="3" id="KW-0805">Transcription regulation</keyword>
<evidence type="ECO:0000259" key="7">
    <source>
        <dbReference type="SMART" id="SM00906"/>
    </source>
</evidence>
<keyword evidence="5" id="KW-0804">Transcription</keyword>
<dbReference type="RefSeq" id="XP_007828350.1">
    <property type="nucleotide sequence ID" value="XM_007830159.1"/>
</dbReference>
<dbReference type="Proteomes" id="UP000030651">
    <property type="component" value="Unassembled WGS sequence"/>
</dbReference>
<evidence type="ECO:0000256" key="2">
    <source>
        <dbReference type="ARBA" id="ARBA00022723"/>
    </source>
</evidence>
<keyword evidence="9" id="KW-1185">Reference proteome</keyword>
<accession>W3XP74</accession>
<evidence type="ECO:0000256" key="4">
    <source>
        <dbReference type="ARBA" id="ARBA00023125"/>
    </source>
</evidence>
<dbReference type="GO" id="GO:0006351">
    <property type="term" value="P:DNA-templated transcription"/>
    <property type="evidence" value="ECO:0007669"/>
    <property type="project" value="InterPro"/>
</dbReference>
<keyword evidence="6" id="KW-0539">Nucleus</keyword>
<reference evidence="9" key="1">
    <citation type="journal article" date="2015" name="BMC Genomics">
        <title>Genomic and transcriptomic analysis of the endophytic fungus Pestalotiopsis fici reveals its lifestyle and high potential for synthesis of natural products.</title>
        <authorList>
            <person name="Wang X."/>
            <person name="Zhang X."/>
            <person name="Liu L."/>
            <person name="Xiang M."/>
            <person name="Wang W."/>
            <person name="Sun X."/>
            <person name="Che Y."/>
            <person name="Guo L."/>
            <person name="Liu G."/>
            <person name="Guo L."/>
            <person name="Wang C."/>
            <person name="Yin W.B."/>
            <person name="Stadler M."/>
            <person name="Zhang X."/>
            <person name="Liu X."/>
        </authorList>
    </citation>
    <scope>NUCLEOTIDE SEQUENCE [LARGE SCALE GENOMIC DNA]</scope>
    <source>
        <strain evidence="9">W106-1 / CGMCC3.15140</strain>
    </source>
</reference>
<dbReference type="InterPro" id="IPR007219">
    <property type="entry name" value="XnlR_reg_dom"/>
</dbReference>
<protein>
    <recommendedName>
        <fullName evidence="7">Xylanolytic transcriptional activator regulatory domain-containing protein</fullName>
    </recommendedName>
</protein>
<dbReference type="InterPro" id="IPR050815">
    <property type="entry name" value="TF_fung"/>
</dbReference>
<comment type="subcellular location">
    <subcellularLocation>
        <location evidence="1">Nucleus</location>
    </subcellularLocation>
</comment>
<dbReference type="OrthoDB" id="3037908at2759"/>
<dbReference type="SMART" id="SM00906">
    <property type="entry name" value="Fungal_trans"/>
    <property type="match status" value="1"/>
</dbReference>
<dbReference type="KEGG" id="pfy:PFICI_01578"/>
<evidence type="ECO:0000256" key="6">
    <source>
        <dbReference type="ARBA" id="ARBA00023242"/>
    </source>
</evidence>
<dbReference type="PANTHER" id="PTHR47338">
    <property type="entry name" value="ZN(II)2CYS6 TRANSCRIPTION FACTOR (EUROFUNG)-RELATED"/>
    <property type="match status" value="1"/>
</dbReference>
<dbReference type="Pfam" id="PF04082">
    <property type="entry name" value="Fungal_trans"/>
    <property type="match status" value="1"/>
</dbReference>
<dbReference type="HOGENOM" id="CLU_011017_3_0_1"/>
<feature type="domain" description="Xylanolytic transcriptional activator regulatory" evidence="7">
    <location>
        <begin position="173"/>
        <end position="250"/>
    </location>
</feature>
<dbReference type="GeneID" id="19266591"/>
<dbReference type="PANTHER" id="PTHR47338:SF3">
    <property type="entry name" value="C6 FINGER DOMAIN TRANSCRIPTION FACTOR DBAA-RELATED"/>
    <property type="match status" value="1"/>
</dbReference>
<organism evidence="8 9">
    <name type="scientific">Pestalotiopsis fici (strain W106-1 / CGMCC3.15140)</name>
    <dbReference type="NCBI Taxonomy" id="1229662"/>
    <lineage>
        <taxon>Eukaryota</taxon>
        <taxon>Fungi</taxon>
        <taxon>Dikarya</taxon>
        <taxon>Ascomycota</taxon>
        <taxon>Pezizomycotina</taxon>
        <taxon>Sordariomycetes</taxon>
        <taxon>Xylariomycetidae</taxon>
        <taxon>Amphisphaeriales</taxon>
        <taxon>Sporocadaceae</taxon>
        <taxon>Pestalotiopsis</taxon>
    </lineage>
</organism>
<dbReference type="EMBL" id="KI912109">
    <property type="protein sequence ID" value="ETS87750.1"/>
    <property type="molecule type" value="Genomic_DNA"/>
</dbReference>
<evidence type="ECO:0000256" key="3">
    <source>
        <dbReference type="ARBA" id="ARBA00023015"/>
    </source>
</evidence>